<gene>
    <name evidence="1" type="ORF">DW070_02715</name>
</gene>
<dbReference type="InterPro" id="IPR008577">
    <property type="entry name" value="DUF859"/>
</dbReference>
<name>A0A3E2TRY8_9FIRM</name>
<dbReference type="EMBL" id="QVEP01000004">
    <property type="protein sequence ID" value="RGB81708.1"/>
    <property type="molecule type" value="Genomic_DNA"/>
</dbReference>
<evidence type="ECO:0000313" key="2">
    <source>
        <dbReference type="Proteomes" id="UP000260773"/>
    </source>
</evidence>
<proteinExistence type="predicted"/>
<accession>A0A3E2TRY8</accession>
<dbReference type="Pfam" id="PF05895">
    <property type="entry name" value="DUF859"/>
    <property type="match status" value="1"/>
</dbReference>
<reference evidence="1 2" key="1">
    <citation type="submission" date="2018-08" db="EMBL/GenBank/DDBJ databases">
        <title>A genome reference for cultivated species of the human gut microbiota.</title>
        <authorList>
            <person name="Zou Y."/>
            <person name="Xue W."/>
            <person name="Luo G."/>
        </authorList>
    </citation>
    <scope>NUCLEOTIDE SEQUENCE [LARGE SCALE GENOMIC DNA]</scope>
    <source>
        <strain evidence="1 2">AF45-17</strain>
    </source>
</reference>
<sequence>MASTASSHVPCGYNGHYHLYMTITQNKRDASTNQSNVTVKMYAQSDSSSYGAYNLDASGNTVKMTVNGKQVVNKTMAMDFRNKATVQLASWTGAISHGSDGSKKLDCSGSFTISGSSYLSGGNISCSIQLESIPRATKPTLSSPSVALGSAVTINISPAVSSWTHNIYYRIGTGSWTRFATGVKANYSWTVPLGIASSYPTATKGTITIGLNTYNGSTQIGGTQTVNLDITIPASVAPSVSAVTVSEAASGLSNFGYIQTKSKLKIVASASGSYGSSIRSYVYDIGSQSYSGLENTYTMGEEVRDSGIVAVTVTVTDSRGRTASKTVSITVLAYSPPQITHFECCRCGDANGSANANGQYLKVTFGYSVSPLNNKNKASYLLKYSVYDDGKWGGLTSGTQYTYSGTYISATAILNTASTYQIGLVVTDSFGTASFYKEIGTAVRLLSYIVKRFAIAIGKIPEIDNIFDVALETIFRKKVTMNSDLQVNGNSGFSGGASFYGDVACNGTFHANGNINANKDIGVTGNLWFSQDGGAFFVTTSDGKQLNLLDLYNVNKDTVLGWGQYANKSGGTLICGHDIAFNVSSGASDASYHPYYRRGHSIDVRMGTAGYVTSGKKEFYFTIPLGKPVVGNPNVSISSINGLIIRQNSNYIIKADWVQPDRYSAYIRNNNAVSVIAFWNNATNAANNSSVGIDANIRITFS</sequence>
<organism evidence="1 2">
    <name type="scientific">Coprococcus catus</name>
    <dbReference type="NCBI Taxonomy" id="116085"/>
    <lineage>
        <taxon>Bacteria</taxon>
        <taxon>Bacillati</taxon>
        <taxon>Bacillota</taxon>
        <taxon>Clostridia</taxon>
        <taxon>Lachnospirales</taxon>
        <taxon>Lachnospiraceae</taxon>
        <taxon>Coprococcus</taxon>
    </lineage>
</organism>
<evidence type="ECO:0000313" key="1">
    <source>
        <dbReference type="EMBL" id="RGB81708.1"/>
    </source>
</evidence>
<dbReference type="Gene3D" id="2.60.40.10">
    <property type="entry name" value="Immunoglobulins"/>
    <property type="match status" value="1"/>
</dbReference>
<dbReference type="AlphaFoldDB" id="A0A3E2TRY8"/>
<protein>
    <submittedName>
        <fullName evidence="1">Uncharacterized protein</fullName>
    </submittedName>
</protein>
<comment type="caution">
    <text evidence="1">The sequence shown here is derived from an EMBL/GenBank/DDBJ whole genome shotgun (WGS) entry which is preliminary data.</text>
</comment>
<dbReference type="InterPro" id="IPR013783">
    <property type="entry name" value="Ig-like_fold"/>
</dbReference>
<dbReference type="Proteomes" id="UP000260773">
    <property type="component" value="Unassembled WGS sequence"/>
</dbReference>